<feature type="compositionally biased region" description="Low complexity" evidence="4">
    <location>
        <begin position="165"/>
        <end position="184"/>
    </location>
</feature>
<dbReference type="EMBL" id="WVIC01000011">
    <property type="protein sequence ID" value="NCJ06329.1"/>
    <property type="molecule type" value="Genomic_DNA"/>
</dbReference>
<keyword evidence="2" id="KW-0793">Thylakoid</keyword>
<comment type="subcellular location">
    <subcellularLocation>
        <location evidence="1">Membrane</location>
    </subcellularLocation>
</comment>
<dbReference type="SUPFAM" id="SSF101112">
    <property type="entry name" value="Oxygen-evolving enhancer protein 3"/>
    <property type="match status" value="1"/>
</dbReference>
<reference evidence="6" key="1">
    <citation type="submission" date="2019-12" db="EMBL/GenBank/DDBJ databases">
        <title>High-Quality draft genome sequences of three cyanobacteria isolated from the limestone walls of the Old Cathedral of Coimbra.</title>
        <authorList>
            <person name="Tiago I."/>
            <person name="Soares F."/>
            <person name="Portugal A."/>
        </authorList>
    </citation>
    <scope>NUCLEOTIDE SEQUENCE [LARGE SCALE GENOMIC DNA]</scope>
    <source>
        <strain evidence="6">C</strain>
    </source>
</reference>
<name>A0A8K1ZWA9_9CYAN</name>
<evidence type="ECO:0000313" key="6">
    <source>
        <dbReference type="EMBL" id="NCJ06329.1"/>
    </source>
</evidence>
<evidence type="ECO:0000256" key="4">
    <source>
        <dbReference type="SAM" id="MobiDB-lite"/>
    </source>
</evidence>
<dbReference type="PROSITE" id="PS51257">
    <property type="entry name" value="PROKAR_LIPOPROTEIN"/>
    <property type="match status" value="1"/>
</dbReference>
<evidence type="ECO:0000313" key="7">
    <source>
        <dbReference type="Proteomes" id="UP000607397"/>
    </source>
</evidence>
<feature type="signal peptide" evidence="5">
    <location>
        <begin position="1"/>
        <end position="26"/>
    </location>
</feature>
<dbReference type="GO" id="GO:0015979">
    <property type="term" value="P:photosynthesis"/>
    <property type="evidence" value="ECO:0007669"/>
    <property type="project" value="InterPro"/>
</dbReference>
<comment type="caution">
    <text evidence="6">The sequence shown here is derived from an EMBL/GenBank/DDBJ whole genome shotgun (WGS) entry which is preliminary data.</text>
</comment>
<dbReference type="InterPro" id="IPR008797">
    <property type="entry name" value="PSII_PsbQ"/>
</dbReference>
<sequence>MSKLRSLLSWLLAGILALTIAGCGGSATVTPPPTYGADEITQIQKYAPSILATHERFDELLTAIDAANWTETQNLMRGPFGQMLQDMNYLSLHLLPEDQKVARQASRSIFEDFVRIDRAAADNNIDAAARAYDQVLTDFEQFVQVVPEAALAQASASEVTPPAPKAAEATPESAPEPVAESSEV</sequence>
<dbReference type="Pfam" id="PF05757">
    <property type="entry name" value="PsbQ"/>
    <property type="match status" value="1"/>
</dbReference>
<protein>
    <submittedName>
        <fullName evidence="6">Photosystem II protein PsbQ</fullName>
    </submittedName>
</protein>
<dbReference type="GO" id="GO:0005509">
    <property type="term" value="F:calcium ion binding"/>
    <property type="evidence" value="ECO:0007669"/>
    <property type="project" value="InterPro"/>
</dbReference>
<dbReference type="InterPro" id="IPR023222">
    <property type="entry name" value="PsbQ-like_dom_sf"/>
</dbReference>
<gene>
    <name evidence="6" type="primary">psbQ</name>
    <name evidence="6" type="ORF">GS597_07350</name>
</gene>
<keyword evidence="7" id="KW-1185">Reference proteome</keyword>
<dbReference type="NCBIfam" id="TIGR03042">
    <property type="entry name" value="PS_II_psbQ_bact"/>
    <property type="match status" value="1"/>
</dbReference>
<dbReference type="InterPro" id="IPR017487">
    <property type="entry name" value="PSII_PsbQ_cyanobac"/>
</dbReference>
<dbReference type="AlphaFoldDB" id="A0A8K1ZWA9"/>
<evidence type="ECO:0000256" key="1">
    <source>
        <dbReference type="ARBA" id="ARBA00004370"/>
    </source>
</evidence>
<proteinExistence type="predicted"/>
<dbReference type="Proteomes" id="UP000607397">
    <property type="component" value="Unassembled WGS sequence"/>
</dbReference>
<evidence type="ECO:0000256" key="2">
    <source>
        <dbReference type="ARBA" id="ARBA00023078"/>
    </source>
</evidence>
<dbReference type="GO" id="GO:0019898">
    <property type="term" value="C:extrinsic component of membrane"/>
    <property type="evidence" value="ECO:0007669"/>
    <property type="project" value="InterPro"/>
</dbReference>
<feature type="chain" id="PRO_5035426924" evidence="5">
    <location>
        <begin position="27"/>
        <end position="184"/>
    </location>
</feature>
<dbReference type="RefSeq" id="WP_161824801.1">
    <property type="nucleotide sequence ID" value="NZ_WVIC01000011.1"/>
</dbReference>
<feature type="region of interest" description="Disordered" evidence="4">
    <location>
        <begin position="153"/>
        <end position="184"/>
    </location>
</feature>
<keyword evidence="3" id="KW-0472">Membrane</keyword>
<dbReference type="GO" id="GO:0009654">
    <property type="term" value="C:photosystem II oxygen evolving complex"/>
    <property type="evidence" value="ECO:0007669"/>
    <property type="project" value="InterPro"/>
</dbReference>
<accession>A0A8K1ZWA9</accession>
<keyword evidence="5" id="KW-0732">Signal</keyword>
<evidence type="ECO:0000256" key="3">
    <source>
        <dbReference type="ARBA" id="ARBA00023136"/>
    </source>
</evidence>
<evidence type="ECO:0000256" key="5">
    <source>
        <dbReference type="SAM" id="SignalP"/>
    </source>
</evidence>
<dbReference type="Gene3D" id="1.20.120.290">
    <property type="entry name" value="Oxygen-evolving enhancer protein 3 (PsbQ), four-helix up-down bundle"/>
    <property type="match status" value="1"/>
</dbReference>
<organism evidence="6 7">
    <name type="scientific">Petrachloros mirabilis ULC683</name>
    <dbReference type="NCBI Taxonomy" id="2781853"/>
    <lineage>
        <taxon>Bacteria</taxon>
        <taxon>Bacillati</taxon>
        <taxon>Cyanobacteriota</taxon>
        <taxon>Cyanophyceae</taxon>
        <taxon>Synechococcales</taxon>
        <taxon>Petrachlorosaceae</taxon>
        <taxon>Petrachloros</taxon>
        <taxon>Petrachloros mirabilis</taxon>
    </lineage>
</organism>